<dbReference type="PANTHER" id="PTHR38037">
    <property type="entry name" value="ZN_PROTEASE DOMAIN-CONTAINING PROTEIN"/>
    <property type="match status" value="1"/>
</dbReference>
<comment type="caution">
    <text evidence="2">The sequence shown here is derived from an EMBL/GenBank/DDBJ whole genome shotgun (WGS) entry which is preliminary data.</text>
</comment>
<dbReference type="RefSeq" id="WP_309726959.1">
    <property type="nucleotide sequence ID" value="NZ_JAVDQA010000001.1"/>
</dbReference>
<organism evidence="2 3">
    <name type="scientific">Mesonia maritima</name>
    <dbReference type="NCBI Taxonomy" id="1793873"/>
    <lineage>
        <taxon>Bacteria</taxon>
        <taxon>Pseudomonadati</taxon>
        <taxon>Bacteroidota</taxon>
        <taxon>Flavobacteriia</taxon>
        <taxon>Flavobacteriales</taxon>
        <taxon>Flavobacteriaceae</taxon>
        <taxon>Mesonia</taxon>
    </lineage>
</organism>
<keyword evidence="3" id="KW-1185">Reference proteome</keyword>
<reference evidence="2 3" key="1">
    <citation type="submission" date="2023-07" db="EMBL/GenBank/DDBJ databases">
        <title>Genomic Encyclopedia of Type Strains, Phase IV (KMG-IV): sequencing the most valuable type-strain genomes for metagenomic binning, comparative biology and taxonomic classification.</title>
        <authorList>
            <person name="Goeker M."/>
        </authorList>
    </citation>
    <scope>NUCLEOTIDE SEQUENCE [LARGE SCALE GENOMIC DNA]</scope>
    <source>
        <strain evidence="2 3">DSM 102814</strain>
    </source>
</reference>
<evidence type="ECO:0000313" key="2">
    <source>
        <dbReference type="EMBL" id="MDR6300051.1"/>
    </source>
</evidence>
<dbReference type="SUPFAM" id="SSF50630">
    <property type="entry name" value="Acid proteases"/>
    <property type="match status" value="1"/>
</dbReference>
<dbReference type="Proteomes" id="UP001257659">
    <property type="component" value="Unassembled WGS sequence"/>
</dbReference>
<dbReference type="InterPro" id="IPR021109">
    <property type="entry name" value="Peptidase_aspartic_dom_sf"/>
</dbReference>
<accession>A0ABU1K408</accession>
<dbReference type="InterPro" id="IPR008503">
    <property type="entry name" value="Asp_endopeptidase"/>
</dbReference>
<dbReference type="EMBL" id="JAVDQA010000001">
    <property type="protein sequence ID" value="MDR6300051.1"/>
    <property type="molecule type" value="Genomic_DNA"/>
</dbReference>
<dbReference type="Pfam" id="PF05618">
    <property type="entry name" value="Zn_protease"/>
    <property type="match status" value="1"/>
</dbReference>
<dbReference type="Gene3D" id="2.40.70.10">
    <property type="entry name" value="Acid Proteases"/>
    <property type="match status" value="1"/>
</dbReference>
<protein>
    <recommendedName>
        <fullName evidence="1">Retropepsin-like aspartic endopeptidase domain-containing protein</fullName>
    </recommendedName>
</protein>
<sequence>MSKKIIGRIDKAEFPQLNLQEIAIKIDTGAYTSSIHCEDIHEENGELHCKFLDKEHPNYNHKSFIFKEYNTIKVRSSNGIAQKRYEIKSTIKIFGKTYKISLSLSDRKEMKYPVLIGRKFLNNKFIVDPQLKDLSFNAQQR</sequence>
<name>A0ABU1K408_9FLAO</name>
<proteinExistence type="predicted"/>
<gene>
    <name evidence="2" type="ORF">GGR31_000667</name>
</gene>
<dbReference type="PANTHER" id="PTHR38037:SF2">
    <property type="entry name" value="ATP-DEPENDENT ZINC PROTEASE DOMAIN-CONTAINING PROTEIN-RELATED"/>
    <property type="match status" value="1"/>
</dbReference>
<evidence type="ECO:0000313" key="3">
    <source>
        <dbReference type="Proteomes" id="UP001257659"/>
    </source>
</evidence>
<evidence type="ECO:0000259" key="1">
    <source>
        <dbReference type="Pfam" id="PF05618"/>
    </source>
</evidence>
<feature type="domain" description="Retropepsin-like aspartic endopeptidase" evidence="1">
    <location>
        <begin position="5"/>
        <end position="133"/>
    </location>
</feature>